<protein>
    <submittedName>
        <fullName evidence="2">Antibiotic biosynthesis monooxygenase</fullName>
    </submittedName>
</protein>
<keyword evidence="2" id="KW-0503">Monooxygenase</keyword>
<dbReference type="InterPro" id="IPR007138">
    <property type="entry name" value="ABM_dom"/>
</dbReference>
<dbReference type="AlphaFoldDB" id="A0A2P8D8S3"/>
<comment type="caution">
    <text evidence="2">The sequence shown here is derived from an EMBL/GenBank/DDBJ whole genome shotgun (WGS) entry which is preliminary data.</text>
</comment>
<dbReference type="InterPro" id="IPR011008">
    <property type="entry name" value="Dimeric_a/b-barrel"/>
</dbReference>
<keyword evidence="3" id="KW-1185">Reference proteome</keyword>
<gene>
    <name evidence="2" type="ORF">CLV63_11633</name>
</gene>
<evidence type="ECO:0000259" key="1">
    <source>
        <dbReference type="PROSITE" id="PS51725"/>
    </source>
</evidence>
<dbReference type="RefSeq" id="WP_106584904.1">
    <property type="nucleotide sequence ID" value="NZ_PYGA01000016.1"/>
</dbReference>
<dbReference type="Gene3D" id="3.30.70.100">
    <property type="match status" value="1"/>
</dbReference>
<dbReference type="SUPFAM" id="SSF54909">
    <property type="entry name" value="Dimeric alpha+beta barrel"/>
    <property type="match status" value="1"/>
</dbReference>
<dbReference type="EMBL" id="PYGA01000016">
    <property type="protein sequence ID" value="PSK93626.1"/>
    <property type="molecule type" value="Genomic_DNA"/>
</dbReference>
<proteinExistence type="predicted"/>
<feature type="domain" description="ABM" evidence="1">
    <location>
        <begin position="2"/>
        <end position="94"/>
    </location>
</feature>
<keyword evidence="2" id="KW-0560">Oxidoreductase</keyword>
<accession>A0A2P8D8S3</accession>
<dbReference type="GO" id="GO:0004497">
    <property type="term" value="F:monooxygenase activity"/>
    <property type="evidence" value="ECO:0007669"/>
    <property type="project" value="UniProtKB-KW"/>
</dbReference>
<reference evidence="2 3" key="1">
    <citation type="submission" date="2018-03" db="EMBL/GenBank/DDBJ databases">
        <title>Genomic Encyclopedia of Archaeal and Bacterial Type Strains, Phase II (KMG-II): from individual species to whole genera.</title>
        <authorList>
            <person name="Goeker M."/>
        </authorList>
    </citation>
    <scope>NUCLEOTIDE SEQUENCE [LARGE SCALE GENOMIC DNA]</scope>
    <source>
        <strain evidence="2 3">DSM 45312</strain>
    </source>
</reference>
<organism evidence="2 3">
    <name type="scientific">Murinocardiopsis flavida</name>
    <dbReference type="NCBI Taxonomy" id="645275"/>
    <lineage>
        <taxon>Bacteria</taxon>
        <taxon>Bacillati</taxon>
        <taxon>Actinomycetota</taxon>
        <taxon>Actinomycetes</taxon>
        <taxon>Streptosporangiales</taxon>
        <taxon>Nocardiopsidaceae</taxon>
        <taxon>Murinocardiopsis</taxon>
    </lineage>
</organism>
<sequence length="94" mass="10163">MLIVSGRLYVDPQARGDYLAGCRAIIEAARAAPGCLDFVLAADPLDPARINVYERWESDADLDRFRGAGPDPGQQADIRDASVAKYRISATEAP</sequence>
<dbReference type="Pfam" id="PF03992">
    <property type="entry name" value="ABM"/>
    <property type="match status" value="1"/>
</dbReference>
<evidence type="ECO:0000313" key="2">
    <source>
        <dbReference type="EMBL" id="PSK93626.1"/>
    </source>
</evidence>
<dbReference type="Proteomes" id="UP000240542">
    <property type="component" value="Unassembled WGS sequence"/>
</dbReference>
<dbReference type="PROSITE" id="PS51725">
    <property type="entry name" value="ABM"/>
    <property type="match status" value="1"/>
</dbReference>
<name>A0A2P8D8S3_9ACTN</name>
<evidence type="ECO:0000313" key="3">
    <source>
        <dbReference type="Proteomes" id="UP000240542"/>
    </source>
</evidence>
<dbReference type="OrthoDB" id="287932at2"/>